<name>A0A914VKM0_9BILA</name>
<dbReference type="WBParaSite" id="PSAMB.scaffold21611size589.g38353.t1">
    <property type="protein sequence ID" value="PSAMB.scaffold21611size589.g38353.t1"/>
    <property type="gene ID" value="PSAMB.scaffold21611size589.g38353"/>
</dbReference>
<sequence length="72" mass="7944">MLVPCIRPQVRANGSTEYVSTVMNVAAPLTSNAIYTLLCNFIPDLVFRFPMPVSLIIVFTIRTLQFACVHAG</sequence>
<evidence type="ECO:0000313" key="2">
    <source>
        <dbReference type="WBParaSite" id="PSAMB.scaffold21611size589.g38353.t1"/>
    </source>
</evidence>
<dbReference type="Proteomes" id="UP000887566">
    <property type="component" value="Unplaced"/>
</dbReference>
<reference evidence="2" key="1">
    <citation type="submission" date="2022-11" db="UniProtKB">
        <authorList>
            <consortium name="WormBaseParasite"/>
        </authorList>
    </citation>
    <scope>IDENTIFICATION</scope>
</reference>
<keyword evidence="1" id="KW-1185">Reference proteome</keyword>
<accession>A0A914VKM0</accession>
<evidence type="ECO:0000313" key="1">
    <source>
        <dbReference type="Proteomes" id="UP000887566"/>
    </source>
</evidence>
<organism evidence="1 2">
    <name type="scientific">Plectus sambesii</name>
    <dbReference type="NCBI Taxonomy" id="2011161"/>
    <lineage>
        <taxon>Eukaryota</taxon>
        <taxon>Metazoa</taxon>
        <taxon>Ecdysozoa</taxon>
        <taxon>Nematoda</taxon>
        <taxon>Chromadorea</taxon>
        <taxon>Plectida</taxon>
        <taxon>Plectina</taxon>
        <taxon>Plectoidea</taxon>
        <taxon>Plectidae</taxon>
        <taxon>Plectus</taxon>
    </lineage>
</organism>
<dbReference type="AlphaFoldDB" id="A0A914VKM0"/>
<proteinExistence type="predicted"/>
<protein>
    <submittedName>
        <fullName evidence="2">Uncharacterized protein</fullName>
    </submittedName>
</protein>